<dbReference type="Proteomes" id="UP000011058">
    <property type="component" value="Chromosome"/>
</dbReference>
<name>I0KEN7_9BACT</name>
<dbReference type="STRING" id="1166018.FAES_4591"/>
<organism evidence="2 3">
    <name type="scientific">Fibrella aestuarina BUZ 2</name>
    <dbReference type="NCBI Taxonomy" id="1166018"/>
    <lineage>
        <taxon>Bacteria</taxon>
        <taxon>Pseudomonadati</taxon>
        <taxon>Bacteroidota</taxon>
        <taxon>Cytophagia</taxon>
        <taxon>Cytophagales</taxon>
        <taxon>Spirosomataceae</taxon>
        <taxon>Fibrella</taxon>
    </lineage>
</organism>
<evidence type="ECO:0000256" key="1">
    <source>
        <dbReference type="SAM" id="Phobius"/>
    </source>
</evidence>
<evidence type="ECO:0000313" key="3">
    <source>
        <dbReference type="Proteomes" id="UP000011058"/>
    </source>
</evidence>
<evidence type="ECO:0008006" key="4">
    <source>
        <dbReference type="Google" id="ProtNLM"/>
    </source>
</evidence>
<sequence length="554" mass="60533">MIIPPIDYTAPLFWIIGLLLLALLVLPVWLISRQEGVSTARRAIRLALHGLLWLVLLGIALQPRWRSQLPAGRVLVVADNVPGATADQVRDSLRLRQVIRARAFRGATDTVVLLGQTFPDALLAQLAQQVVTWIPYDAPNQLQALSWQGVVRRGDLQTVAGQVQTADGGMLRLRYGQQLLDSTRLVGANGTFLLHYPVFTQGQTSLTLWLDNTLLDTLRFVARPLDRLRVRFVLDAPDFETRALANWLGQQGHRVELTNTLSKGIGNALTINTPTTSASTLPDLVITDPANVGNALVSRALAASKSVFVLNLSRPETDVAAINRALSTRWQVRRIPGKDSVLVGPSLVALPYRFVPTPGTLPIATYPVMVQPTTGRAGSSRVAVSLLTETFPMRLSGDSATYDRLWLSLLAPLQPTSANNVGVGAPLMQQQPTYLTLNNPTNVPSTLRVGSDTLALRPTPINARSWAGLVRPMQAGWQPIQDTLSGYVYAPSKAGALAELAQRKKIAAMAASHHRYDMHRPSTARFVETPIPDWVWFMAVLLLLASLWVEPKLG</sequence>
<dbReference type="OrthoDB" id="980086at2"/>
<keyword evidence="1" id="KW-0472">Membrane</keyword>
<keyword evidence="1" id="KW-1133">Transmembrane helix</keyword>
<feature type="transmembrane region" description="Helical" evidence="1">
    <location>
        <begin position="43"/>
        <end position="61"/>
    </location>
</feature>
<feature type="transmembrane region" description="Helical" evidence="1">
    <location>
        <begin position="12"/>
        <end position="31"/>
    </location>
</feature>
<dbReference type="RefSeq" id="WP_015333689.1">
    <property type="nucleotide sequence ID" value="NC_020054.1"/>
</dbReference>
<dbReference type="KEGG" id="fae:FAES_4591"/>
<keyword evidence="1" id="KW-0812">Transmembrane</keyword>
<evidence type="ECO:0000313" key="2">
    <source>
        <dbReference type="EMBL" id="CCH02590.1"/>
    </source>
</evidence>
<protein>
    <recommendedName>
        <fullName evidence="4">Aerotolerance regulator N-terminal domain-containing protein</fullName>
    </recommendedName>
</protein>
<keyword evidence="3" id="KW-1185">Reference proteome</keyword>
<dbReference type="EMBL" id="HE796683">
    <property type="protein sequence ID" value="CCH02590.1"/>
    <property type="molecule type" value="Genomic_DNA"/>
</dbReference>
<gene>
    <name evidence="2" type="ORF">FAES_4591</name>
</gene>
<accession>I0KEN7</accession>
<dbReference type="HOGENOM" id="CLU_501296_0_0_10"/>
<dbReference type="AlphaFoldDB" id="I0KEN7"/>
<proteinExistence type="predicted"/>
<reference evidence="2 3" key="1">
    <citation type="journal article" date="2012" name="J. Bacteriol.">
        <title>Genome Sequence of Fibrella aestuarina BUZ 2T, a Filamentous Marine Bacterium.</title>
        <authorList>
            <person name="Filippini M."/>
            <person name="Qi W."/>
            <person name="Blom J."/>
            <person name="Goesmann A."/>
            <person name="Smits T.H."/>
            <person name="Bagheri H.C."/>
        </authorList>
    </citation>
    <scope>NUCLEOTIDE SEQUENCE [LARGE SCALE GENOMIC DNA]</scope>
    <source>
        <strain evidence="3">BUZ 2T</strain>
    </source>
</reference>
<dbReference type="eggNOG" id="ENOG502Z7W1">
    <property type="taxonomic scope" value="Bacteria"/>
</dbReference>